<protein>
    <submittedName>
        <fullName evidence="8">RRM domain-containing protein</fullName>
    </submittedName>
</protein>
<dbReference type="Pfam" id="PF00935">
    <property type="entry name" value="Ribosomal_L44"/>
    <property type="match status" value="1"/>
</dbReference>
<evidence type="ECO:0000259" key="6">
    <source>
        <dbReference type="SMART" id="SM00360"/>
    </source>
</evidence>
<evidence type="ECO:0000313" key="8">
    <source>
        <dbReference type="WBParaSite" id="snap_masked-unitig_30088-processed-gene-0.1-mRNA-1"/>
    </source>
</evidence>
<dbReference type="PROSITE" id="PS01172">
    <property type="entry name" value="RIBOSOMAL_L44E"/>
    <property type="match status" value="1"/>
</dbReference>
<accession>A0A1I8JPG8</accession>
<evidence type="ECO:0000256" key="2">
    <source>
        <dbReference type="ARBA" id="ARBA00022980"/>
    </source>
</evidence>
<dbReference type="InterPro" id="IPR053708">
    <property type="entry name" value="Ribosomal_LSU_eL42"/>
</dbReference>
<comment type="similarity">
    <text evidence="1 4">Belongs to the eukaryotic ribosomal protein eL42 family.</text>
</comment>
<feature type="domain" description="RRM" evidence="6">
    <location>
        <begin position="1064"/>
        <end position="1129"/>
    </location>
</feature>
<dbReference type="PANTHER" id="PTHR10369">
    <property type="entry name" value="60S RIBOSOMAL PROTEIN L36A/L44"/>
    <property type="match status" value="1"/>
</dbReference>
<dbReference type="Gene3D" id="3.10.450.80">
    <property type="match status" value="1"/>
</dbReference>
<keyword evidence="3 4" id="KW-0687">Ribonucleoprotein</keyword>
<dbReference type="FunFam" id="3.10.450.80:FF:000001">
    <property type="entry name" value="60S ribosomal protein L44"/>
    <property type="match status" value="1"/>
</dbReference>
<feature type="region of interest" description="Disordered" evidence="5">
    <location>
        <begin position="103"/>
        <end position="137"/>
    </location>
</feature>
<dbReference type="InterPro" id="IPR012677">
    <property type="entry name" value="Nucleotide-bd_a/b_plait_sf"/>
</dbReference>
<dbReference type="InterPro" id="IPR000504">
    <property type="entry name" value="RRM_dom"/>
</dbReference>
<dbReference type="SUPFAM" id="SSF54928">
    <property type="entry name" value="RNA-binding domain, RBD"/>
    <property type="match status" value="1"/>
</dbReference>
<dbReference type="GO" id="GO:0003735">
    <property type="term" value="F:structural constituent of ribosome"/>
    <property type="evidence" value="ECO:0007669"/>
    <property type="project" value="InterPro"/>
</dbReference>
<dbReference type="InterPro" id="IPR000552">
    <property type="entry name" value="Ribosomal_eL44"/>
</dbReference>
<dbReference type="SMART" id="SM00360">
    <property type="entry name" value="RRM"/>
    <property type="match status" value="2"/>
</dbReference>
<dbReference type="GO" id="GO:0003723">
    <property type="term" value="F:RNA binding"/>
    <property type="evidence" value="ECO:0007669"/>
    <property type="project" value="InterPro"/>
</dbReference>
<dbReference type="Proteomes" id="UP000095280">
    <property type="component" value="Unplaced"/>
</dbReference>
<keyword evidence="7" id="KW-1185">Reference proteome</keyword>
<evidence type="ECO:0000256" key="1">
    <source>
        <dbReference type="ARBA" id="ARBA00009364"/>
    </source>
</evidence>
<evidence type="ECO:0000256" key="4">
    <source>
        <dbReference type="RuleBase" id="RU000666"/>
    </source>
</evidence>
<organism evidence="7 8">
    <name type="scientific">Macrostomum lignano</name>
    <dbReference type="NCBI Taxonomy" id="282301"/>
    <lineage>
        <taxon>Eukaryota</taxon>
        <taxon>Metazoa</taxon>
        <taxon>Spiralia</taxon>
        <taxon>Lophotrochozoa</taxon>
        <taxon>Platyhelminthes</taxon>
        <taxon>Rhabditophora</taxon>
        <taxon>Macrostomorpha</taxon>
        <taxon>Macrostomida</taxon>
        <taxon>Macrostomidae</taxon>
        <taxon>Macrostomum</taxon>
    </lineage>
</organism>
<dbReference type="CDD" id="cd12259">
    <property type="entry name" value="RRM_SRSF11_SREK1"/>
    <property type="match status" value="1"/>
</dbReference>
<evidence type="ECO:0000256" key="3">
    <source>
        <dbReference type="ARBA" id="ARBA00023274"/>
    </source>
</evidence>
<feature type="compositionally biased region" description="Polar residues" evidence="5">
    <location>
        <begin position="109"/>
        <end position="118"/>
    </location>
</feature>
<dbReference type="SUPFAM" id="SSF57829">
    <property type="entry name" value="Zn-binding ribosomal proteins"/>
    <property type="match status" value="1"/>
</dbReference>
<dbReference type="InterPro" id="IPR011332">
    <property type="entry name" value="Ribosomal_zn-bd"/>
</dbReference>
<dbReference type="GO" id="GO:0006412">
    <property type="term" value="P:translation"/>
    <property type="evidence" value="ECO:0007669"/>
    <property type="project" value="InterPro"/>
</dbReference>
<dbReference type="AlphaFoldDB" id="A0A1I8JPG8"/>
<dbReference type="Gene3D" id="3.30.70.330">
    <property type="match status" value="1"/>
</dbReference>
<reference evidence="8" key="1">
    <citation type="submission" date="2016-11" db="UniProtKB">
        <authorList>
            <consortium name="WormBaseParasite"/>
        </authorList>
    </citation>
    <scope>IDENTIFICATION</scope>
</reference>
<name>A0A1I8JPG8_9PLAT</name>
<dbReference type="GO" id="GO:1990904">
    <property type="term" value="C:ribonucleoprotein complex"/>
    <property type="evidence" value="ECO:0007669"/>
    <property type="project" value="UniProtKB-KW"/>
</dbReference>
<dbReference type="WBParaSite" id="snap_masked-unitig_30088-processed-gene-0.1-mRNA-1">
    <property type="protein sequence ID" value="snap_masked-unitig_30088-processed-gene-0.1-mRNA-1"/>
    <property type="gene ID" value="snap_masked-unitig_30088-processed-gene-0.1"/>
</dbReference>
<evidence type="ECO:0000256" key="5">
    <source>
        <dbReference type="SAM" id="MobiDB-lite"/>
    </source>
</evidence>
<feature type="domain" description="RRM" evidence="6">
    <location>
        <begin position="908"/>
        <end position="983"/>
    </location>
</feature>
<sequence>MASHGHFFSRNFPEQAEPHSILLSPPHLPQKFAAEAARRPKHRKSADLFCALLAADTEVSPGPWTATAVLAPRDCSAFPAIAFTTNVELHTAIQRQCMRLNRGLPRTDGVSTDRPTTANRDKPQRRGTISKSDGGVGSAEIYSRTTWPTSAFAVDTAESMRSVRVCVFLAPRKSLVVDNIDATIDRAHPPRPTPAPPLSYRALNREELPDPPGRQCSWRGALGEVAPGEVLLARCSWRVALGEVLLGEVLCCLRGAMLLARCSWRGAPGRACSWRGCSWLMVLHWRGASLAMCSWVAPGEVAPGDCECSGEVARCCLARCSWRGAPGAGALGEVLLARVLLARCSWLEVLSWLSVLLAPGEVLWRGGEAPGEVLLARALGEVALGEVLWRVGSCELSQGWAWRELVLASWSWQGAPGEVLLAKVLPWRGCSWRGAPRGAPGEVLRVAPGEMSRLLLVCAGGPASPGRFGAAVTCRYGEPHAAARARATVLSRTAGQAQLCTCQPRLVLAPLMLARPCAGVPGAGASGAGACWCWRLWWLAPLPCCASVLAPLVLAPLRAARLWCWRLWCWRLWLLGRASGAAPAGASGAGASGAGAVLALLLRAWAPLVGAWCCASWCCASLVAGASLRAGASVCCFGPSGAGALRCWCSCAGASCLCLAPLWFWRLWCWRLWCWAALWCWRLLGAGASGAGASGAGASGAGPPSRCCASCCLAPLVLRASGCWRSGAARPLAAGRLFRVETVSCCLVAAKRAQQVAYLYVLARLSSVHRRQRSRCHCVCQRDSDRGSPAMVNVPKTRRTFCKFTCKKHTLHKVTQYKSGKASLYAQGKRRYDRKQSGYGGQTKPIFRKKAKTTKKIVLRMECSECKHRKQLAIKRCKHFELGGDKKKKGQMIHLAANNEHLAKRCNVVQVTNISPQATRDQIKSLMGYLGHIDELVIYPNNINTDPPPSSLVAYIRYNERENALLSLHLNNTVLLDRALIVLPVLSNKIPDEAYAMKVMCPEHTSAGVFPKTADWPLDVISMVVGKMGEQQIITVDPKLSSEHAYPPLPPTTDPNRIEEIRRTVLVTGLESNTTPQQVISYFEPDLEVKFARMATGDGGRIGCFVEFSIAKALAMSGGVINDGPAVVQHAPAPSSSRPQCTEWIRRPAFSPRVLLAAGKLEIFV</sequence>
<evidence type="ECO:0000313" key="7">
    <source>
        <dbReference type="Proteomes" id="UP000095280"/>
    </source>
</evidence>
<proteinExistence type="inferred from homology"/>
<dbReference type="InterPro" id="IPR035979">
    <property type="entry name" value="RBD_domain_sf"/>
</dbReference>
<dbReference type="GO" id="GO:0005840">
    <property type="term" value="C:ribosome"/>
    <property type="evidence" value="ECO:0007669"/>
    <property type="project" value="UniProtKB-KW"/>
</dbReference>
<keyword evidence="2 4" id="KW-0689">Ribosomal protein</keyword>